<reference evidence="1 2" key="1">
    <citation type="submission" date="2019-06" db="EMBL/GenBank/DDBJ databases">
        <title>Sequencing the genomes of 1000 actinobacteria strains.</title>
        <authorList>
            <person name="Klenk H.-P."/>
        </authorList>
    </citation>
    <scope>NUCLEOTIDE SEQUENCE [LARGE SCALE GENOMIC DNA]</scope>
    <source>
        <strain evidence="1 2">DSM 45511</strain>
    </source>
</reference>
<comment type="caution">
    <text evidence="1">The sequence shown here is derived from an EMBL/GenBank/DDBJ whole genome shotgun (WGS) entry which is preliminary data.</text>
</comment>
<evidence type="ECO:0000313" key="2">
    <source>
        <dbReference type="Proteomes" id="UP000319818"/>
    </source>
</evidence>
<accession>A0A543GIB5</accession>
<dbReference type="RefSeq" id="WP_142101639.1">
    <property type="nucleotide sequence ID" value="NZ_VFPH01000001.1"/>
</dbReference>
<sequence>MSVLVVLIGGAADGREFRVPDDDPIATSGLMALPESDEPAGETFTLLRYRWDGSERGDGARRFRLDG</sequence>
<name>A0A543GIB5_9PSEU</name>
<protein>
    <submittedName>
        <fullName evidence="1">Uncharacterized protein</fullName>
    </submittedName>
</protein>
<keyword evidence="2" id="KW-1185">Reference proteome</keyword>
<dbReference type="OrthoDB" id="9857778at2"/>
<evidence type="ECO:0000313" key="1">
    <source>
        <dbReference type="EMBL" id="TQM45809.1"/>
    </source>
</evidence>
<organism evidence="1 2">
    <name type="scientific">Pseudonocardia cypriaca</name>
    <dbReference type="NCBI Taxonomy" id="882449"/>
    <lineage>
        <taxon>Bacteria</taxon>
        <taxon>Bacillati</taxon>
        <taxon>Actinomycetota</taxon>
        <taxon>Actinomycetes</taxon>
        <taxon>Pseudonocardiales</taxon>
        <taxon>Pseudonocardiaceae</taxon>
        <taxon>Pseudonocardia</taxon>
    </lineage>
</organism>
<dbReference type="Proteomes" id="UP000319818">
    <property type="component" value="Unassembled WGS sequence"/>
</dbReference>
<dbReference type="EMBL" id="VFPH01000001">
    <property type="protein sequence ID" value="TQM45809.1"/>
    <property type="molecule type" value="Genomic_DNA"/>
</dbReference>
<dbReference type="AlphaFoldDB" id="A0A543GIB5"/>
<proteinExistence type="predicted"/>
<gene>
    <name evidence="1" type="ORF">FB388_3209</name>
</gene>